<evidence type="ECO:0000313" key="3">
    <source>
        <dbReference type="Proteomes" id="UP000318616"/>
    </source>
</evidence>
<keyword evidence="1" id="KW-0472">Membrane</keyword>
<comment type="caution">
    <text evidence="2">The sequence shown here is derived from an EMBL/GenBank/DDBJ whole genome shotgun (WGS) entry which is preliminary data.</text>
</comment>
<protein>
    <submittedName>
        <fullName evidence="2">Uncharacterized protein</fullName>
    </submittedName>
</protein>
<proteinExistence type="predicted"/>
<keyword evidence="1" id="KW-1133">Transmembrane helix</keyword>
<name>A0A552M0X4_9CHRO</name>
<evidence type="ECO:0000256" key="1">
    <source>
        <dbReference type="SAM" id="Phobius"/>
    </source>
</evidence>
<feature type="transmembrane region" description="Helical" evidence="1">
    <location>
        <begin position="12"/>
        <end position="32"/>
    </location>
</feature>
<evidence type="ECO:0000313" key="2">
    <source>
        <dbReference type="EMBL" id="TRV26116.1"/>
    </source>
</evidence>
<gene>
    <name evidence="2" type="ORF">EWV88_06870</name>
</gene>
<dbReference type="EMBL" id="SFAP01000089">
    <property type="protein sequence ID" value="TRV26116.1"/>
    <property type="molecule type" value="Genomic_DNA"/>
</dbReference>
<sequence length="131" mass="15002">MEFFKQVLVVELGIATALLLTAFPALLLYALFRSYVKIKILRYELISLSDWSANTIQQIGETASEALVAEVLTFRPHLSRNDAEMFVPNDVSNAIKLWEDECDRIQIRLVRNGIKPLNIEDKQFLLSSLFK</sequence>
<keyword evidence="1" id="KW-0812">Transmembrane</keyword>
<accession>A0A552M0X4</accession>
<dbReference type="Proteomes" id="UP000318616">
    <property type="component" value="Unassembled WGS sequence"/>
</dbReference>
<reference evidence="2 3" key="1">
    <citation type="submission" date="2019-01" db="EMBL/GenBank/DDBJ databases">
        <title>Coherence of Microcystis species and biogeography revealed through population genomics.</title>
        <authorList>
            <person name="Perez-Carrascal O.M."/>
            <person name="Terrat Y."/>
            <person name="Giani A."/>
            <person name="Fortin N."/>
            <person name="Tromas N."/>
            <person name="Shapiro B.J."/>
        </authorList>
    </citation>
    <scope>NUCLEOTIDE SEQUENCE [LARGE SCALE GENOMIC DNA]</scope>
    <source>
        <strain evidence="2">Mw_MB_S_20031200_S109D</strain>
    </source>
</reference>
<organism evidence="2 3">
    <name type="scientific">Microcystis wesenbergii Mw_MB_S_20031200_S109D</name>
    <dbReference type="NCBI Taxonomy" id="2486241"/>
    <lineage>
        <taxon>Bacteria</taxon>
        <taxon>Bacillati</taxon>
        <taxon>Cyanobacteriota</taxon>
        <taxon>Cyanophyceae</taxon>
        <taxon>Oscillatoriophycideae</taxon>
        <taxon>Chroococcales</taxon>
        <taxon>Microcystaceae</taxon>
        <taxon>Microcystis</taxon>
    </lineage>
</organism>
<dbReference type="AlphaFoldDB" id="A0A552M0X4"/>